<evidence type="ECO:0000256" key="8">
    <source>
        <dbReference type="ARBA" id="ARBA00022776"/>
    </source>
</evidence>
<keyword evidence="9" id="KW-0995">Kinetochore</keyword>
<dbReference type="GO" id="GO:0005876">
    <property type="term" value="C:spindle microtubule"/>
    <property type="evidence" value="ECO:0007669"/>
    <property type="project" value="TreeGrafter"/>
</dbReference>
<evidence type="ECO:0000256" key="11">
    <source>
        <dbReference type="ARBA" id="ARBA00023306"/>
    </source>
</evidence>
<sequence>MDEFFNELKQFGTQLEKDYQGLRSAIENPPLSVHSGHQENLLRKLLAETTSIMRDTHELEQTPNMKYSLINMVLAVGEACQKMHDSIAILEEGLRPYGYEASLIRSINESEDSLSPCSVALPESNPASPTELAVLRRQNITLLTPPKNKKFDNFNLEEQDSPTLESFGISNRALALLNDGTPMTTENSIQSFDTKSLAETPTTFTPSKIATPLTAFDNEPNITPLTSRQPSFFSKKNELGYVQIPLIKPEEMESLGYLRSQLPVEYLNQVVDDINELIRECQDLPENEDVVYDEITYDELVHEVGGAIANTNAVLLALMQLNRIEARLSDQRQRRYRIL</sequence>
<evidence type="ECO:0000256" key="1">
    <source>
        <dbReference type="ARBA" id="ARBA00004186"/>
    </source>
</evidence>
<keyword evidence="11" id="KW-0131">Cell cycle</keyword>
<protein>
    <submittedName>
        <fullName evidence="13">11697_t:CDS:1</fullName>
    </submittedName>
</protein>
<evidence type="ECO:0000256" key="7">
    <source>
        <dbReference type="ARBA" id="ARBA00022701"/>
    </source>
</evidence>
<evidence type="ECO:0000313" key="14">
    <source>
        <dbReference type="Proteomes" id="UP000789831"/>
    </source>
</evidence>
<evidence type="ECO:0000256" key="10">
    <source>
        <dbReference type="ARBA" id="ARBA00023212"/>
    </source>
</evidence>
<dbReference type="GO" id="GO:0007059">
    <property type="term" value="P:chromosome segregation"/>
    <property type="evidence" value="ECO:0007669"/>
    <property type="project" value="InterPro"/>
</dbReference>
<dbReference type="Gene3D" id="6.10.250.1400">
    <property type="match status" value="1"/>
</dbReference>
<evidence type="ECO:0000256" key="4">
    <source>
        <dbReference type="ARBA" id="ARBA00022454"/>
    </source>
</evidence>
<keyword evidence="5" id="KW-0963">Cytoplasm</keyword>
<dbReference type="GO" id="GO:0051301">
    <property type="term" value="P:cell division"/>
    <property type="evidence" value="ECO:0007669"/>
    <property type="project" value="UniProtKB-KW"/>
</dbReference>
<name>A0A9N9BG66_9GLOM</name>
<evidence type="ECO:0000256" key="5">
    <source>
        <dbReference type="ARBA" id="ARBA00022490"/>
    </source>
</evidence>
<accession>A0A9N9BG66</accession>
<evidence type="ECO:0000313" key="13">
    <source>
        <dbReference type="EMBL" id="CAG8562857.1"/>
    </source>
</evidence>
<keyword evidence="8" id="KW-0498">Mitosis</keyword>
<evidence type="ECO:0000256" key="9">
    <source>
        <dbReference type="ARBA" id="ARBA00022838"/>
    </source>
</evidence>
<gene>
    <name evidence="13" type="ORF">AGERDE_LOCUS7239</name>
</gene>
<keyword evidence="10" id="KW-0206">Cytoskeleton</keyword>
<dbReference type="Proteomes" id="UP000789831">
    <property type="component" value="Unassembled WGS sequence"/>
</dbReference>
<reference evidence="13" key="1">
    <citation type="submission" date="2021-06" db="EMBL/GenBank/DDBJ databases">
        <authorList>
            <person name="Kallberg Y."/>
            <person name="Tangrot J."/>
            <person name="Rosling A."/>
        </authorList>
    </citation>
    <scope>NUCLEOTIDE SEQUENCE</scope>
    <source>
        <strain evidence="13">MT106</strain>
    </source>
</reference>
<dbReference type="AlphaFoldDB" id="A0A9N9BG66"/>
<keyword evidence="12" id="KW-0137">Centromere</keyword>
<keyword evidence="14" id="KW-1185">Reference proteome</keyword>
<proteinExistence type="inferred from homology"/>
<dbReference type="OrthoDB" id="2149471at2759"/>
<dbReference type="GO" id="GO:0000940">
    <property type="term" value="C:outer kinetochore"/>
    <property type="evidence" value="ECO:0007669"/>
    <property type="project" value="InterPro"/>
</dbReference>
<dbReference type="PANTHER" id="PTHR48118:SF1">
    <property type="entry name" value="SPINDLE AND KINETOCHORE-ASSOCIATED PROTEIN 3"/>
    <property type="match status" value="1"/>
</dbReference>
<evidence type="ECO:0000256" key="12">
    <source>
        <dbReference type="ARBA" id="ARBA00023328"/>
    </source>
</evidence>
<keyword evidence="4" id="KW-0158">Chromosome</keyword>
<evidence type="ECO:0000256" key="2">
    <source>
        <dbReference type="ARBA" id="ARBA00004629"/>
    </source>
</evidence>
<keyword evidence="6" id="KW-0132">Cell division</keyword>
<comment type="caution">
    <text evidence="13">The sequence shown here is derived from an EMBL/GenBank/DDBJ whole genome shotgun (WGS) entry which is preliminary data.</text>
</comment>
<organism evidence="13 14">
    <name type="scientific">Ambispora gerdemannii</name>
    <dbReference type="NCBI Taxonomy" id="144530"/>
    <lineage>
        <taxon>Eukaryota</taxon>
        <taxon>Fungi</taxon>
        <taxon>Fungi incertae sedis</taxon>
        <taxon>Mucoromycota</taxon>
        <taxon>Glomeromycotina</taxon>
        <taxon>Glomeromycetes</taxon>
        <taxon>Archaeosporales</taxon>
        <taxon>Ambisporaceae</taxon>
        <taxon>Ambispora</taxon>
    </lineage>
</organism>
<evidence type="ECO:0000256" key="3">
    <source>
        <dbReference type="ARBA" id="ARBA00007716"/>
    </source>
</evidence>
<keyword evidence="7" id="KW-0493">Microtubule</keyword>
<dbReference type="EMBL" id="CAJVPL010001283">
    <property type="protein sequence ID" value="CAG8562857.1"/>
    <property type="molecule type" value="Genomic_DNA"/>
</dbReference>
<dbReference type="PANTHER" id="PTHR48118">
    <property type="entry name" value="SPINDLE AND KINETOCHORE-ASSOCIATED PROTEIN 3"/>
    <property type="match status" value="1"/>
</dbReference>
<dbReference type="GO" id="GO:0000278">
    <property type="term" value="P:mitotic cell cycle"/>
    <property type="evidence" value="ECO:0007669"/>
    <property type="project" value="TreeGrafter"/>
</dbReference>
<dbReference type="InterPro" id="IPR033341">
    <property type="entry name" value="SKA3"/>
</dbReference>
<comment type="similarity">
    <text evidence="3">Belongs to the SKA3 family.</text>
</comment>
<evidence type="ECO:0000256" key="6">
    <source>
        <dbReference type="ARBA" id="ARBA00022618"/>
    </source>
</evidence>
<comment type="subcellular location">
    <subcellularLocation>
        <location evidence="2">Chromosome</location>
        <location evidence="2">Centromere</location>
        <location evidence="2">Kinetochore</location>
    </subcellularLocation>
    <subcellularLocation>
        <location evidence="1">Cytoplasm</location>
        <location evidence="1">Cytoskeleton</location>
        <location evidence="1">Spindle</location>
    </subcellularLocation>
</comment>